<dbReference type="NCBIfam" id="TIGR00711">
    <property type="entry name" value="efflux_EmrB"/>
    <property type="match status" value="1"/>
</dbReference>
<feature type="transmembrane region" description="Helical" evidence="7">
    <location>
        <begin position="302"/>
        <end position="319"/>
    </location>
</feature>
<feature type="transmembrane region" description="Helical" evidence="7">
    <location>
        <begin position="197"/>
        <end position="218"/>
    </location>
</feature>
<gene>
    <name evidence="9" type="ORF">ELQ35_11435</name>
</gene>
<dbReference type="GO" id="GO:0022857">
    <property type="term" value="F:transmembrane transporter activity"/>
    <property type="evidence" value="ECO:0007669"/>
    <property type="project" value="InterPro"/>
</dbReference>
<dbReference type="EMBL" id="RYZZ01000014">
    <property type="protein sequence ID" value="RUQ28848.1"/>
    <property type="molecule type" value="Genomic_DNA"/>
</dbReference>
<dbReference type="Gene3D" id="1.20.1250.20">
    <property type="entry name" value="MFS general substrate transporter like domains"/>
    <property type="match status" value="1"/>
</dbReference>
<dbReference type="PRINTS" id="PR01036">
    <property type="entry name" value="TCRTETB"/>
</dbReference>
<dbReference type="PROSITE" id="PS00216">
    <property type="entry name" value="SUGAR_TRANSPORT_1"/>
    <property type="match status" value="1"/>
</dbReference>
<dbReference type="RefSeq" id="WP_126864956.1">
    <property type="nucleotide sequence ID" value="NZ_JAUSTX010000015.1"/>
</dbReference>
<evidence type="ECO:0000313" key="10">
    <source>
        <dbReference type="Proteomes" id="UP000267430"/>
    </source>
</evidence>
<feature type="transmembrane region" description="Helical" evidence="7">
    <location>
        <begin position="46"/>
        <end position="65"/>
    </location>
</feature>
<evidence type="ECO:0000256" key="7">
    <source>
        <dbReference type="SAM" id="Phobius"/>
    </source>
</evidence>
<feature type="transmembrane region" description="Helical" evidence="7">
    <location>
        <begin position="107"/>
        <end position="128"/>
    </location>
</feature>
<sequence>MEHLSHKEKVAIMIAIIAAMFFAAVNQTIVGNALPKIISELGGLDYYSWVFTIYMLTSAITTILVGKLSDIYGRKPFLIIGIIIFSIGAFLSGLSTDIFQLITYRGIQGLGAGMIMSTAFTAVGDLFAPRERGKWQGAMSAVFGISSVFGPALGGYIVDNLEWKWVFWVFLPVGIVAMILIWKLFPKVEKRPGEKVDYYGSLFLTLTISLTLLGFSWAGTKYDWGSFQIIGLFAGAIAALIITLLIERKATSPILPLFLFKNGVFTISNIIGFVIGVSMFGGAMYVPYFVQGVLGYSATHSSFLTMSMTLGLVIASVLGGQIISKTGRYKIQAIIGLCIAAFGLYLLSTMSVDTSQFSLILFLALLGFGMGTGMTVFTLTVQNAVEQKFLGVATATSQLFRSVGGTVGVAIMGTLLNTRMKDKLGTLSQGSDTNNMAISPELAGKMQALQNPQLLLDHEKLNQLRTSLPAEVLPLFEKVIHNLQDALSYALSGVFLLVTFIMLLAVFLTFFLKEIPLRSAMHKAEKTPLTSEKNTSV</sequence>
<feature type="transmembrane region" description="Helical" evidence="7">
    <location>
        <begin position="486"/>
        <end position="512"/>
    </location>
</feature>
<dbReference type="PROSITE" id="PS50850">
    <property type="entry name" value="MFS"/>
    <property type="match status" value="1"/>
</dbReference>
<feature type="transmembrane region" description="Helical" evidence="7">
    <location>
        <begin position="77"/>
        <end position="95"/>
    </location>
</feature>
<feature type="transmembrane region" description="Helical" evidence="7">
    <location>
        <begin position="165"/>
        <end position="185"/>
    </location>
</feature>
<feature type="transmembrane region" description="Helical" evidence="7">
    <location>
        <begin position="399"/>
        <end position="416"/>
    </location>
</feature>
<feature type="transmembrane region" description="Helical" evidence="7">
    <location>
        <begin position="12"/>
        <end position="34"/>
    </location>
</feature>
<dbReference type="InterPro" id="IPR020846">
    <property type="entry name" value="MFS_dom"/>
</dbReference>
<organism evidence="9 10">
    <name type="scientific">Peribacillus cavernae</name>
    <dbReference type="NCBI Taxonomy" id="1674310"/>
    <lineage>
        <taxon>Bacteria</taxon>
        <taxon>Bacillati</taxon>
        <taxon>Bacillota</taxon>
        <taxon>Bacilli</taxon>
        <taxon>Bacillales</taxon>
        <taxon>Bacillaceae</taxon>
        <taxon>Peribacillus</taxon>
    </lineage>
</organism>
<dbReference type="InterPro" id="IPR005829">
    <property type="entry name" value="Sugar_transporter_CS"/>
</dbReference>
<dbReference type="CDD" id="cd17502">
    <property type="entry name" value="MFS_Azr1_MDR_like"/>
    <property type="match status" value="1"/>
</dbReference>
<comment type="caution">
    <text evidence="9">The sequence shown here is derived from an EMBL/GenBank/DDBJ whole genome shotgun (WGS) entry which is preliminary data.</text>
</comment>
<feature type="transmembrane region" description="Helical" evidence="7">
    <location>
        <begin position="331"/>
        <end position="351"/>
    </location>
</feature>
<feature type="transmembrane region" description="Helical" evidence="7">
    <location>
        <begin position="357"/>
        <end position="379"/>
    </location>
</feature>
<name>A0A3S0TVJ9_9BACI</name>
<keyword evidence="3" id="KW-1003">Cell membrane</keyword>
<protein>
    <submittedName>
        <fullName evidence="9">DHA2 family efflux MFS transporter permease subunit</fullName>
    </submittedName>
</protein>
<evidence type="ECO:0000256" key="1">
    <source>
        <dbReference type="ARBA" id="ARBA00004651"/>
    </source>
</evidence>
<feature type="transmembrane region" description="Helical" evidence="7">
    <location>
        <begin position="267"/>
        <end position="290"/>
    </location>
</feature>
<feature type="transmembrane region" description="Helical" evidence="7">
    <location>
        <begin position="140"/>
        <end position="159"/>
    </location>
</feature>
<dbReference type="InterPro" id="IPR036259">
    <property type="entry name" value="MFS_trans_sf"/>
</dbReference>
<evidence type="ECO:0000256" key="2">
    <source>
        <dbReference type="ARBA" id="ARBA00022448"/>
    </source>
</evidence>
<feature type="transmembrane region" description="Helical" evidence="7">
    <location>
        <begin position="224"/>
        <end position="246"/>
    </location>
</feature>
<keyword evidence="10" id="KW-1185">Reference proteome</keyword>
<dbReference type="Pfam" id="PF07690">
    <property type="entry name" value="MFS_1"/>
    <property type="match status" value="1"/>
</dbReference>
<evidence type="ECO:0000256" key="5">
    <source>
        <dbReference type="ARBA" id="ARBA00022989"/>
    </source>
</evidence>
<keyword evidence="5 7" id="KW-1133">Transmembrane helix</keyword>
<dbReference type="AlphaFoldDB" id="A0A3S0TVJ9"/>
<dbReference type="InterPro" id="IPR004638">
    <property type="entry name" value="EmrB-like"/>
</dbReference>
<keyword evidence="6 7" id="KW-0472">Membrane</keyword>
<reference evidence="9 10" key="1">
    <citation type="submission" date="2018-12" db="EMBL/GenBank/DDBJ databases">
        <title>Bacillus chawlae sp. nov., Bacillus glennii sp. nov., and Bacillus saganii sp. nov. Isolated from the Vehicle Assembly Building at Kennedy Space Center where the Viking Spacecraft were Assembled.</title>
        <authorList>
            <person name="Seuylemezian A."/>
            <person name="Vaishampayan P."/>
        </authorList>
    </citation>
    <scope>NUCLEOTIDE SEQUENCE [LARGE SCALE GENOMIC DNA]</scope>
    <source>
        <strain evidence="9 10">L5</strain>
    </source>
</reference>
<proteinExistence type="predicted"/>
<dbReference type="PANTHER" id="PTHR23501">
    <property type="entry name" value="MAJOR FACILITATOR SUPERFAMILY"/>
    <property type="match status" value="1"/>
</dbReference>
<dbReference type="GO" id="GO:0005886">
    <property type="term" value="C:plasma membrane"/>
    <property type="evidence" value="ECO:0007669"/>
    <property type="project" value="UniProtKB-SubCell"/>
</dbReference>
<evidence type="ECO:0000259" key="8">
    <source>
        <dbReference type="PROSITE" id="PS50850"/>
    </source>
</evidence>
<accession>A0A3S0TVJ9</accession>
<dbReference type="OrthoDB" id="9807274at2"/>
<feature type="domain" description="Major facilitator superfamily (MFS) profile" evidence="8">
    <location>
        <begin position="12"/>
        <end position="517"/>
    </location>
</feature>
<dbReference type="InterPro" id="IPR011701">
    <property type="entry name" value="MFS"/>
</dbReference>
<evidence type="ECO:0000256" key="6">
    <source>
        <dbReference type="ARBA" id="ARBA00023136"/>
    </source>
</evidence>
<dbReference type="SUPFAM" id="SSF103473">
    <property type="entry name" value="MFS general substrate transporter"/>
    <property type="match status" value="1"/>
</dbReference>
<dbReference type="PANTHER" id="PTHR23501:SF197">
    <property type="entry name" value="COMD"/>
    <property type="match status" value="1"/>
</dbReference>
<dbReference type="Proteomes" id="UP000267430">
    <property type="component" value="Unassembled WGS sequence"/>
</dbReference>
<evidence type="ECO:0000256" key="3">
    <source>
        <dbReference type="ARBA" id="ARBA00022475"/>
    </source>
</evidence>
<keyword evidence="2" id="KW-0813">Transport</keyword>
<evidence type="ECO:0000256" key="4">
    <source>
        <dbReference type="ARBA" id="ARBA00022692"/>
    </source>
</evidence>
<dbReference type="Gene3D" id="1.20.1720.10">
    <property type="entry name" value="Multidrug resistance protein D"/>
    <property type="match status" value="1"/>
</dbReference>
<dbReference type="FunFam" id="1.20.1720.10:FF:000004">
    <property type="entry name" value="EmrB/QacA family drug resistance transporter"/>
    <property type="match status" value="1"/>
</dbReference>
<comment type="subcellular location">
    <subcellularLocation>
        <location evidence="1">Cell membrane</location>
        <topology evidence="1">Multi-pass membrane protein</topology>
    </subcellularLocation>
</comment>
<keyword evidence="4 7" id="KW-0812">Transmembrane</keyword>
<evidence type="ECO:0000313" key="9">
    <source>
        <dbReference type="EMBL" id="RUQ28848.1"/>
    </source>
</evidence>